<evidence type="ECO:0000313" key="8">
    <source>
        <dbReference type="EMBL" id="RKE92815.1"/>
    </source>
</evidence>
<keyword evidence="4" id="KW-0255">Endonuclease</keyword>
<dbReference type="Pfam" id="PF07927">
    <property type="entry name" value="HicA_toxin"/>
    <property type="match status" value="1"/>
</dbReference>
<dbReference type="PANTHER" id="PTHR34873">
    <property type="entry name" value="SSR1766 PROTEIN"/>
    <property type="match status" value="1"/>
</dbReference>
<reference evidence="8 9" key="1">
    <citation type="submission" date="2018-09" db="EMBL/GenBank/DDBJ databases">
        <title>Genomic Encyclopedia of Archaeal and Bacterial Type Strains, Phase II (KMG-II): from individual species to whole genera.</title>
        <authorList>
            <person name="Goeker M."/>
        </authorList>
    </citation>
    <scope>NUCLEOTIDE SEQUENCE [LARGE SCALE GENOMIC DNA]</scope>
    <source>
        <strain evidence="8 9">DSM 16337</strain>
    </source>
</reference>
<protein>
    <submittedName>
        <fullName evidence="8">RNA binding protein YcfA (HicA-like mRNA interferase family)</fullName>
    </submittedName>
</protein>
<dbReference type="InterPro" id="IPR012933">
    <property type="entry name" value="HicA_mRNA_interferase"/>
</dbReference>
<sequence>MNSSDLMRLLEKNGWKLKRIKGSHHQFTHPEFAAVITVPHPRRDIKPGTLSKILKDAKLKQSS</sequence>
<gene>
    <name evidence="8" type="ORF">BDE27_0477</name>
</gene>
<keyword evidence="3" id="KW-0540">Nuclease</keyword>
<evidence type="ECO:0000256" key="6">
    <source>
        <dbReference type="ARBA" id="ARBA00022884"/>
    </source>
</evidence>
<keyword evidence="5" id="KW-0378">Hydrolase</keyword>
<organism evidence="8 9">
    <name type="scientific">Xenorhabdus ehlersii</name>
    <dbReference type="NCBI Taxonomy" id="290111"/>
    <lineage>
        <taxon>Bacteria</taxon>
        <taxon>Pseudomonadati</taxon>
        <taxon>Pseudomonadota</taxon>
        <taxon>Gammaproteobacteria</taxon>
        <taxon>Enterobacterales</taxon>
        <taxon>Morganellaceae</taxon>
        <taxon>Xenorhabdus</taxon>
    </lineage>
</organism>
<evidence type="ECO:0000313" key="9">
    <source>
        <dbReference type="Proteomes" id="UP000283568"/>
    </source>
</evidence>
<evidence type="ECO:0000256" key="4">
    <source>
        <dbReference type="ARBA" id="ARBA00022759"/>
    </source>
</evidence>
<evidence type="ECO:0000256" key="1">
    <source>
        <dbReference type="ARBA" id="ARBA00006620"/>
    </source>
</evidence>
<dbReference type="Gene3D" id="3.30.920.30">
    <property type="entry name" value="Hypothetical protein"/>
    <property type="match status" value="1"/>
</dbReference>
<proteinExistence type="inferred from homology"/>
<dbReference type="Proteomes" id="UP000283568">
    <property type="component" value="Unassembled WGS sequence"/>
</dbReference>
<dbReference type="EMBL" id="RAQI01000001">
    <property type="protein sequence ID" value="RKE92815.1"/>
    <property type="molecule type" value="Genomic_DNA"/>
</dbReference>
<evidence type="ECO:0000256" key="7">
    <source>
        <dbReference type="ARBA" id="ARBA00023016"/>
    </source>
</evidence>
<evidence type="ECO:0000256" key="3">
    <source>
        <dbReference type="ARBA" id="ARBA00022722"/>
    </source>
</evidence>
<dbReference type="SUPFAM" id="SSF54786">
    <property type="entry name" value="YcfA/nrd intein domain"/>
    <property type="match status" value="1"/>
</dbReference>
<dbReference type="RefSeq" id="WP_099132450.1">
    <property type="nucleotide sequence ID" value="NZ_CAWNOJ010000013.1"/>
</dbReference>
<keyword evidence="6" id="KW-0694">RNA-binding</keyword>
<dbReference type="PANTHER" id="PTHR34873:SF3">
    <property type="entry name" value="ADDICTION MODULE TOXIN, HICA FAMILY"/>
    <property type="match status" value="1"/>
</dbReference>
<keyword evidence="7" id="KW-0346">Stress response</keyword>
<accession>A0ABX9PLP3</accession>
<name>A0ABX9PLP3_9GAMM</name>
<comment type="similarity">
    <text evidence="1">Belongs to the HicA mRNA interferase family.</text>
</comment>
<evidence type="ECO:0000256" key="2">
    <source>
        <dbReference type="ARBA" id="ARBA00022649"/>
    </source>
</evidence>
<dbReference type="InterPro" id="IPR038570">
    <property type="entry name" value="HicA_sf"/>
</dbReference>
<keyword evidence="9" id="KW-1185">Reference proteome</keyword>
<comment type="caution">
    <text evidence="8">The sequence shown here is derived from an EMBL/GenBank/DDBJ whole genome shotgun (WGS) entry which is preliminary data.</text>
</comment>
<evidence type="ECO:0000256" key="5">
    <source>
        <dbReference type="ARBA" id="ARBA00022801"/>
    </source>
</evidence>
<keyword evidence="2" id="KW-1277">Toxin-antitoxin system</keyword>